<dbReference type="Proteomes" id="UP001186944">
    <property type="component" value="Unassembled WGS sequence"/>
</dbReference>
<proteinExistence type="inferred from homology"/>
<comment type="similarity">
    <text evidence="2">Belongs to the alpha-carbonic anhydrase family.</text>
</comment>
<evidence type="ECO:0000256" key="1">
    <source>
        <dbReference type="ARBA" id="ARBA00004613"/>
    </source>
</evidence>
<dbReference type="GO" id="GO:0006730">
    <property type="term" value="P:one-carbon metabolic process"/>
    <property type="evidence" value="ECO:0007669"/>
    <property type="project" value="TreeGrafter"/>
</dbReference>
<feature type="non-terminal residue" evidence="5">
    <location>
        <position position="1"/>
    </location>
</feature>
<dbReference type="EMBL" id="VSWD01000006">
    <property type="protein sequence ID" value="KAK3100509.1"/>
    <property type="molecule type" value="Genomic_DNA"/>
</dbReference>
<dbReference type="InterPro" id="IPR023561">
    <property type="entry name" value="Carbonic_anhydrase_a-class"/>
</dbReference>
<dbReference type="PROSITE" id="PS51144">
    <property type="entry name" value="ALPHA_CA_2"/>
    <property type="match status" value="1"/>
</dbReference>
<evidence type="ECO:0000259" key="4">
    <source>
        <dbReference type="PROSITE" id="PS51144"/>
    </source>
</evidence>
<dbReference type="GO" id="GO:0004089">
    <property type="term" value="F:carbonate dehydratase activity"/>
    <property type="evidence" value="ECO:0007669"/>
    <property type="project" value="InterPro"/>
</dbReference>
<dbReference type="PANTHER" id="PTHR18952">
    <property type="entry name" value="CARBONIC ANHYDRASE"/>
    <property type="match status" value="1"/>
</dbReference>
<comment type="subcellular location">
    <subcellularLocation>
        <location evidence="1">Secreted</location>
    </subcellularLocation>
</comment>
<dbReference type="Gene3D" id="3.10.200.10">
    <property type="entry name" value="Alpha carbonic anhydrase"/>
    <property type="match status" value="1"/>
</dbReference>
<organism evidence="5 6">
    <name type="scientific">Pinctada imbricata</name>
    <name type="common">Atlantic pearl-oyster</name>
    <name type="synonym">Pinctada martensii</name>
    <dbReference type="NCBI Taxonomy" id="66713"/>
    <lineage>
        <taxon>Eukaryota</taxon>
        <taxon>Metazoa</taxon>
        <taxon>Spiralia</taxon>
        <taxon>Lophotrochozoa</taxon>
        <taxon>Mollusca</taxon>
        <taxon>Bivalvia</taxon>
        <taxon>Autobranchia</taxon>
        <taxon>Pteriomorphia</taxon>
        <taxon>Pterioida</taxon>
        <taxon>Pterioidea</taxon>
        <taxon>Pteriidae</taxon>
        <taxon>Pinctada</taxon>
    </lineage>
</organism>
<dbReference type="PANTHER" id="PTHR18952:SF208">
    <property type="entry name" value="CARBONIC ANHYDRASE XA-RELATED"/>
    <property type="match status" value="1"/>
</dbReference>
<evidence type="ECO:0000256" key="2">
    <source>
        <dbReference type="ARBA" id="ARBA00010718"/>
    </source>
</evidence>
<gene>
    <name evidence="5" type="ORF">FSP39_021058</name>
</gene>
<evidence type="ECO:0000256" key="3">
    <source>
        <dbReference type="ARBA" id="ARBA00022525"/>
    </source>
</evidence>
<keyword evidence="6" id="KW-1185">Reference proteome</keyword>
<comment type="caution">
    <text evidence="5">The sequence shown here is derived from an EMBL/GenBank/DDBJ whole genome shotgun (WGS) entry which is preliminary data.</text>
</comment>
<dbReference type="InterPro" id="IPR001148">
    <property type="entry name" value="CA_dom"/>
</dbReference>
<dbReference type="SMART" id="SM01057">
    <property type="entry name" value="Carb_anhydrase"/>
    <property type="match status" value="1"/>
</dbReference>
<dbReference type="SUPFAM" id="SSF51069">
    <property type="entry name" value="Carbonic anhydrase"/>
    <property type="match status" value="1"/>
</dbReference>
<reference evidence="5" key="1">
    <citation type="submission" date="2019-08" db="EMBL/GenBank/DDBJ databases">
        <title>The improved chromosome-level genome for the pearl oyster Pinctada fucata martensii using PacBio sequencing and Hi-C.</title>
        <authorList>
            <person name="Zheng Z."/>
        </authorList>
    </citation>
    <scope>NUCLEOTIDE SEQUENCE</scope>
    <source>
        <strain evidence="5">ZZ-2019</strain>
        <tissue evidence="5">Adductor muscle</tissue>
    </source>
</reference>
<accession>A0AA88YJ94</accession>
<feature type="domain" description="Alpha-carbonic anhydrase" evidence="4">
    <location>
        <begin position="1"/>
        <end position="252"/>
    </location>
</feature>
<name>A0AA88YJ94_PINIB</name>
<protein>
    <recommendedName>
        <fullName evidence="4">Alpha-carbonic anhydrase domain-containing protein</fullName>
    </recommendedName>
</protein>
<keyword evidence="3" id="KW-0964">Secreted</keyword>
<dbReference type="GO" id="GO:0005576">
    <property type="term" value="C:extracellular region"/>
    <property type="evidence" value="ECO:0007669"/>
    <property type="project" value="UniProtKB-SubCell"/>
</dbReference>
<evidence type="ECO:0000313" key="6">
    <source>
        <dbReference type="Proteomes" id="UP001186944"/>
    </source>
</evidence>
<evidence type="ECO:0000313" key="5">
    <source>
        <dbReference type="EMBL" id="KAK3100509.1"/>
    </source>
</evidence>
<dbReference type="Pfam" id="PF00194">
    <property type="entry name" value="Carb_anhydrase"/>
    <property type="match status" value="1"/>
</dbReference>
<dbReference type="InterPro" id="IPR036398">
    <property type="entry name" value="CA_dom_sf"/>
</dbReference>
<sequence length="252" mass="28561">SLLSFSGPTFWALQNSDWRMCSHGKQQSPINISPELLLYDPNLGHISLNISNGSGQLVNTGNDITLFLQDGGLQRVNVTDGPLSYVYAISDIKFHFGRPGHARSEHQISNKTFPAEVGHCHNLDIFQNVQLWTLHFSYLTVRGYIKEKGRISSMTTMHSSSETIPGERNVTNIDSLPVSDLIPLTDEYMTYEGSLTQPGCHESVTWIILNKPVFVTRNQVLYDVSLIIYTVFVTRNYERHYVTNCEFIETSW</sequence>
<dbReference type="GO" id="GO:0008270">
    <property type="term" value="F:zinc ion binding"/>
    <property type="evidence" value="ECO:0007669"/>
    <property type="project" value="InterPro"/>
</dbReference>
<dbReference type="AlphaFoldDB" id="A0AA88YJ94"/>